<evidence type="ECO:0000313" key="2">
    <source>
        <dbReference type="Proteomes" id="UP000747542"/>
    </source>
</evidence>
<dbReference type="Proteomes" id="UP000747542">
    <property type="component" value="Unassembled WGS sequence"/>
</dbReference>
<sequence>MTIELFKREVGRDIEEVSRLLICLPLSRNNEGTVSSVLSTPVWKGLLSSQLSTHPLNDKLT</sequence>
<dbReference type="EMBL" id="JAHLQT010011632">
    <property type="protein sequence ID" value="KAG7172124.1"/>
    <property type="molecule type" value="Genomic_DNA"/>
</dbReference>
<evidence type="ECO:0000313" key="1">
    <source>
        <dbReference type="EMBL" id="KAG7172124.1"/>
    </source>
</evidence>
<reference evidence="1" key="1">
    <citation type="journal article" date="2021" name="Sci. Adv.">
        <title>The American lobster genome reveals insights on longevity, neural, and immune adaptations.</title>
        <authorList>
            <person name="Polinski J.M."/>
            <person name="Zimin A.V."/>
            <person name="Clark K.F."/>
            <person name="Kohn A.B."/>
            <person name="Sadowski N."/>
            <person name="Timp W."/>
            <person name="Ptitsyn A."/>
            <person name="Khanna P."/>
            <person name="Romanova D.Y."/>
            <person name="Williams P."/>
            <person name="Greenwood S.J."/>
            <person name="Moroz L.L."/>
            <person name="Walt D.R."/>
            <person name="Bodnar A.G."/>
        </authorList>
    </citation>
    <scope>NUCLEOTIDE SEQUENCE</scope>
    <source>
        <strain evidence="1">GMGI-L3</strain>
    </source>
</reference>
<organism evidence="1 2">
    <name type="scientific">Homarus americanus</name>
    <name type="common">American lobster</name>
    <dbReference type="NCBI Taxonomy" id="6706"/>
    <lineage>
        <taxon>Eukaryota</taxon>
        <taxon>Metazoa</taxon>
        <taxon>Ecdysozoa</taxon>
        <taxon>Arthropoda</taxon>
        <taxon>Crustacea</taxon>
        <taxon>Multicrustacea</taxon>
        <taxon>Malacostraca</taxon>
        <taxon>Eumalacostraca</taxon>
        <taxon>Eucarida</taxon>
        <taxon>Decapoda</taxon>
        <taxon>Pleocyemata</taxon>
        <taxon>Astacidea</taxon>
        <taxon>Nephropoidea</taxon>
        <taxon>Nephropidae</taxon>
        <taxon>Homarus</taxon>
    </lineage>
</organism>
<dbReference type="AlphaFoldDB" id="A0A8J5T2H9"/>
<keyword evidence="2" id="KW-1185">Reference proteome</keyword>
<protein>
    <submittedName>
        <fullName evidence="1">Uncharacterized protein</fullName>
    </submittedName>
</protein>
<proteinExistence type="predicted"/>
<gene>
    <name evidence="1" type="ORF">Hamer_G001124</name>
</gene>
<comment type="caution">
    <text evidence="1">The sequence shown here is derived from an EMBL/GenBank/DDBJ whole genome shotgun (WGS) entry which is preliminary data.</text>
</comment>
<name>A0A8J5T2H9_HOMAM</name>
<accession>A0A8J5T2H9</accession>